<evidence type="ECO:0000256" key="4">
    <source>
        <dbReference type="ARBA" id="ARBA00023125"/>
    </source>
</evidence>
<reference evidence="10" key="2">
    <citation type="submission" date="2006-05" db="EMBL/GenBank/DDBJ databases">
        <title>Sequencing of the draft genome and assembly of Desulfuromonas acetoxidans DSM 684.</title>
        <authorList>
            <consortium name="US DOE Joint Genome Institute (JGI-PGF)"/>
            <person name="Copeland A."/>
            <person name="Lucas S."/>
            <person name="Lapidus A."/>
            <person name="Barry K."/>
            <person name="Detter J.C."/>
            <person name="Glavina del Rio T."/>
            <person name="Hammon N."/>
            <person name="Israni S."/>
            <person name="Dalin E."/>
            <person name="Tice H."/>
            <person name="Bruce D."/>
            <person name="Pitluck S."/>
            <person name="Richardson P."/>
        </authorList>
    </citation>
    <scope>NUCLEOTIDE SEQUENCE [LARGE SCALE GENOMIC DNA]</scope>
    <source>
        <strain evidence="10">DSM 684</strain>
    </source>
</reference>
<dbReference type="SUPFAM" id="SSF46894">
    <property type="entry name" value="C-terminal effector domain of the bipartite response regulators"/>
    <property type="match status" value="1"/>
</dbReference>
<dbReference type="CDD" id="cd17574">
    <property type="entry name" value="REC_OmpR"/>
    <property type="match status" value="1"/>
</dbReference>
<name>Q1K4F9_DESA6</name>
<dbReference type="Gene3D" id="1.10.10.10">
    <property type="entry name" value="Winged helix-like DNA-binding domain superfamily/Winged helix DNA-binding domain"/>
    <property type="match status" value="1"/>
</dbReference>
<evidence type="ECO:0000256" key="6">
    <source>
        <dbReference type="PROSITE-ProRule" id="PRU00169"/>
    </source>
</evidence>
<dbReference type="PROSITE" id="PS50110">
    <property type="entry name" value="RESPONSE_REGULATORY"/>
    <property type="match status" value="1"/>
</dbReference>
<dbReference type="PROSITE" id="PS51755">
    <property type="entry name" value="OMPR_PHOB"/>
    <property type="match status" value="1"/>
</dbReference>
<keyword evidence="1 6" id="KW-0597">Phosphoprotein</keyword>
<dbReference type="OrthoDB" id="9793321at2"/>
<dbReference type="GO" id="GO:0032993">
    <property type="term" value="C:protein-DNA complex"/>
    <property type="evidence" value="ECO:0007669"/>
    <property type="project" value="TreeGrafter"/>
</dbReference>
<dbReference type="SMART" id="SM00448">
    <property type="entry name" value="REC"/>
    <property type="match status" value="1"/>
</dbReference>
<feature type="domain" description="OmpR/PhoB-type" evidence="9">
    <location>
        <begin position="135"/>
        <end position="236"/>
    </location>
</feature>
<dbReference type="CDD" id="cd00383">
    <property type="entry name" value="trans_reg_C"/>
    <property type="match status" value="1"/>
</dbReference>
<evidence type="ECO:0000313" key="11">
    <source>
        <dbReference type="Proteomes" id="UP000005695"/>
    </source>
</evidence>
<dbReference type="GO" id="GO:0000156">
    <property type="term" value="F:phosphorelay response regulator activity"/>
    <property type="evidence" value="ECO:0007669"/>
    <property type="project" value="TreeGrafter"/>
</dbReference>
<dbReference type="SUPFAM" id="SSF52172">
    <property type="entry name" value="CheY-like"/>
    <property type="match status" value="1"/>
</dbReference>
<dbReference type="Pfam" id="PF00486">
    <property type="entry name" value="Trans_reg_C"/>
    <property type="match status" value="1"/>
</dbReference>
<evidence type="ECO:0000256" key="5">
    <source>
        <dbReference type="ARBA" id="ARBA00023163"/>
    </source>
</evidence>
<feature type="domain" description="Response regulatory" evidence="8">
    <location>
        <begin position="7"/>
        <end position="122"/>
    </location>
</feature>
<keyword evidence="4 7" id="KW-0238">DNA-binding</keyword>
<dbReference type="InterPro" id="IPR016032">
    <property type="entry name" value="Sig_transdc_resp-reg_C-effctor"/>
</dbReference>
<evidence type="ECO:0000256" key="7">
    <source>
        <dbReference type="PROSITE-ProRule" id="PRU01091"/>
    </source>
</evidence>
<gene>
    <name evidence="10" type="ORF">Dace_3010</name>
</gene>
<protein>
    <submittedName>
        <fullName evidence="10">Two component transcriptional regulator, winged helix family</fullName>
    </submittedName>
</protein>
<dbReference type="InterPro" id="IPR001789">
    <property type="entry name" value="Sig_transdc_resp-reg_receiver"/>
</dbReference>
<dbReference type="PANTHER" id="PTHR48111:SF21">
    <property type="entry name" value="DNA-BINDING DUAL MASTER TRANSCRIPTIONAL REGULATOR RPAA"/>
    <property type="match status" value="1"/>
</dbReference>
<keyword evidence="11" id="KW-1185">Reference proteome</keyword>
<accession>Q1K4F9</accession>
<dbReference type="PANTHER" id="PTHR48111">
    <property type="entry name" value="REGULATOR OF RPOS"/>
    <property type="match status" value="1"/>
</dbReference>
<comment type="caution">
    <text evidence="10">The sequence shown here is derived from an EMBL/GenBank/DDBJ whole genome shotgun (WGS) entry which is preliminary data.</text>
</comment>
<keyword evidence="3" id="KW-0805">Transcription regulation</keyword>
<dbReference type="SMART" id="SM00862">
    <property type="entry name" value="Trans_reg_C"/>
    <property type="match status" value="1"/>
</dbReference>
<evidence type="ECO:0000256" key="1">
    <source>
        <dbReference type="ARBA" id="ARBA00022553"/>
    </source>
</evidence>
<dbReference type="InterPro" id="IPR036388">
    <property type="entry name" value="WH-like_DNA-bd_sf"/>
</dbReference>
<dbReference type="GO" id="GO:0006355">
    <property type="term" value="P:regulation of DNA-templated transcription"/>
    <property type="evidence" value="ECO:0007669"/>
    <property type="project" value="InterPro"/>
</dbReference>
<evidence type="ECO:0000256" key="3">
    <source>
        <dbReference type="ARBA" id="ARBA00023015"/>
    </source>
</evidence>
<dbReference type="AlphaFoldDB" id="Q1K4F9"/>
<keyword evidence="5" id="KW-0804">Transcription</keyword>
<feature type="modified residue" description="4-aspartylphosphate" evidence="6">
    <location>
        <position position="56"/>
    </location>
</feature>
<dbReference type="EMBL" id="AAEW02000001">
    <property type="protein sequence ID" value="EAT17144.1"/>
    <property type="molecule type" value="Genomic_DNA"/>
</dbReference>
<evidence type="ECO:0000259" key="9">
    <source>
        <dbReference type="PROSITE" id="PS51755"/>
    </source>
</evidence>
<evidence type="ECO:0000313" key="10">
    <source>
        <dbReference type="EMBL" id="EAT17144.1"/>
    </source>
</evidence>
<feature type="DNA-binding region" description="OmpR/PhoB-type" evidence="7">
    <location>
        <begin position="135"/>
        <end position="236"/>
    </location>
</feature>
<evidence type="ECO:0000256" key="2">
    <source>
        <dbReference type="ARBA" id="ARBA00023012"/>
    </source>
</evidence>
<dbReference type="InterPro" id="IPR039420">
    <property type="entry name" value="WalR-like"/>
</dbReference>
<dbReference type="GO" id="GO:0000976">
    <property type="term" value="F:transcription cis-regulatory region binding"/>
    <property type="evidence" value="ECO:0007669"/>
    <property type="project" value="TreeGrafter"/>
</dbReference>
<dbReference type="GO" id="GO:0005829">
    <property type="term" value="C:cytosol"/>
    <property type="evidence" value="ECO:0007669"/>
    <property type="project" value="TreeGrafter"/>
</dbReference>
<dbReference type="Proteomes" id="UP000005695">
    <property type="component" value="Unassembled WGS sequence"/>
</dbReference>
<dbReference type="InterPro" id="IPR011006">
    <property type="entry name" value="CheY-like_superfamily"/>
</dbReference>
<keyword evidence="2" id="KW-0902">Two-component regulatory system</keyword>
<dbReference type="RefSeq" id="WP_005997329.1">
    <property type="nucleotide sequence ID" value="NZ_AAEW02000001.1"/>
</dbReference>
<dbReference type="Gene3D" id="3.40.50.2300">
    <property type="match status" value="1"/>
</dbReference>
<organism evidence="10 11">
    <name type="scientific">Desulfuromonas acetoxidans (strain DSM 684 / 11070)</name>
    <dbReference type="NCBI Taxonomy" id="281689"/>
    <lineage>
        <taxon>Bacteria</taxon>
        <taxon>Pseudomonadati</taxon>
        <taxon>Thermodesulfobacteriota</taxon>
        <taxon>Desulfuromonadia</taxon>
        <taxon>Desulfuromonadales</taxon>
        <taxon>Desulfuromonadaceae</taxon>
        <taxon>Desulfuromonas</taxon>
    </lineage>
</organism>
<dbReference type="FunFam" id="3.40.50.2300:FF:000001">
    <property type="entry name" value="DNA-binding response regulator PhoB"/>
    <property type="match status" value="1"/>
</dbReference>
<dbReference type="InterPro" id="IPR001867">
    <property type="entry name" value="OmpR/PhoB-type_DNA-bd"/>
</dbReference>
<evidence type="ECO:0000259" key="8">
    <source>
        <dbReference type="PROSITE" id="PS50110"/>
    </source>
</evidence>
<proteinExistence type="predicted"/>
<sequence>MSDDTIRILLVEDEQHIAQGLIFNLQQEGYEVIHAITGEEALHSLDKESFSLAILDRMLPGKIDGLEICRHIRRADPQLPVLMLTAMNREQDRVAGLGEGADDYLGKPFSLDELLLRVAGMLRRQAWYRPAAPRQNNYHLGQYDVDLKTGQLTDAEGHNQQTLTELELKMLRLFIDNEGEILSRAFLLKSVWGMAPDTETRTLDNFIVRLRKYFEQRPSHPRYFLTVRGRGYRFTNHQQ</sequence>
<dbReference type="Pfam" id="PF00072">
    <property type="entry name" value="Response_reg"/>
    <property type="match status" value="1"/>
</dbReference>
<dbReference type="Gene3D" id="6.10.250.690">
    <property type="match status" value="1"/>
</dbReference>
<reference evidence="10" key="1">
    <citation type="submission" date="2006-05" db="EMBL/GenBank/DDBJ databases">
        <title>Annotation of the draft genome assembly of Desulfuromonas acetoxidans DSM 684.</title>
        <authorList>
            <consortium name="US DOE Joint Genome Institute (JGI-ORNL)"/>
            <person name="Larimer F."/>
            <person name="Land M."/>
            <person name="Hauser L."/>
        </authorList>
    </citation>
    <scope>NUCLEOTIDE SEQUENCE [LARGE SCALE GENOMIC DNA]</scope>
    <source>
        <strain evidence="10">DSM 684</strain>
    </source>
</reference>